<evidence type="ECO:0000256" key="1">
    <source>
        <dbReference type="ARBA" id="ARBA00023015"/>
    </source>
</evidence>
<reference evidence="6" key="1">
    <citation type="submission" date="2024-06" db="EMBL/GenBank/DDBJ databases">
        <title>Biodegradation of dimethachlon by Arthrobacter sp. K5: mechanistic insights and ecological implications.</title>
        <authorList>
            <person name="Hu S."/>
            <person name="Lu P."/>
        </authorList>
    </citation>
    <scope>NUCLEOTIDE SEQUENCE</scope>
    <source>
        <strain evidence="6">K5</strain>
    </source>
</reference>
<dbReference type="InterPro" id="IPR050109">
    <property type="entry name" value="HTH-type_TetR-like_transc_reg"/>
</dbReference>
<keyword evidence="1" id="KW-0805">Transcription regulation</keyword>
<name>A0AAU8EMZ4_9MICC</name>
<dbReference type="PROSITE" id="PS50977">
    <property type="entry name" value="HTH_TETR_2"/>
    <property type="match status" value="1"/>
</dbReference>
<dbReference type="Gene3D" id="1.10.357.10">
    <property type="entry name" value="Tetracycline Repressor, domain 2"/>
    <property type="match status" value="1"/>
</dbReference>
<dbReference type="Pfam" id="PF00440">
    <property type="entry name" value="TetR_N"/>
    <property type="match status" value="1"/>
</dbReference>
<accession>A0AAU8EMZ4</accession>
<dbReference type="PANTHER" id="PTHR30055">
    <property type="entry name" value="HTH-TYPE TRANSCRIPTIONAL REGULATOR RUTR"/>
    <property type="match status" value="1"/>
</dbReference>
<evidence type="ECO:0000256" key="2">
    <source>
        <dbReference type="ARBA" id="ARBA00023125"/>
    </source>
</evidence>
<evidence type="ECO:0000313" key="6">
    <source>
        <dbReference type="EMBL" id="XCH10122.1"/>
    </source>
</evidence>
<feature type="domain" description="HTH tetR-type" evidence="5">
    <location>
        <begin position="17"/>
        <end position="76"/>
    </location>
</feature>
<gene>
    <name evidence="6" type="ORF">ABRP34_14915</name>
</gene>
<dbReference type="GO" id="GO:0003700">
    <property type="term" value="F:DNA-binding transcription factor activity"/>
    <property type="evidence" value="ECO:0007669"/>
    <property type="project" value="TreeGrafter"/>
</dbReference>
<evidence type="ECO:0000259" key="5">
    <source>
        <dbReference type="PROSITE" id="PS50977"/>
    </source>
</evidence>
<sequence length="204" mass="23082">MKPAAAPRQRRLRQDSIRNQQELVVAVGELLREDPDSATMPAVAERAGLSLATAYRYFPTLDELHRKFMLSVIDELYESTKGLKSNGMALFNDTMAQWLKVVAEYGPAMVLVRSREGFLTRLQAGEPHARALERVWAPPVRQLLDEASVDPDQLPYALSLFNALFNSREIMDFRAVASMPDEQLVQRCSRLYWSALQGLRSAED</sequence>
<dbReference type="PANTHER" id="PTHR30055:SF234">
    <property type="entry name" value="HTH-TYPE TRANSCRIPTIONAL REGULATOR BETI"/>
    <property type="match status" value="1"/>
</dbReference>
<evidence type="ECO:0000256" key="3">
    <source>
        <dbReference type="ARBA" id="ARBA00023163"/>
    </source>
</evidence>
<keyword evidence="3" id="KW-0804">Transcription</keyword>
<dbReference type="GO" id="GO:0000976">
    <property type="term" value="F:transcription cis-regulatory region binding"/>
    <property type="evidence" value="ECO:0007669"/>
    <property type="project" value="TreeGrafter"/>
</dbReference>
<dbReference type="AlphaFoldDB" id="A0AAU8EMZ4"/>
<dbReference type="SUPFAM" id="SSF46689">
    <property type="entry name" value="Homeodomain-like"/>
    <property type="match status" value="1"/>
</dbReference>
<proteinExistence type="predicted"/>
<feature type="DNA-binding region" description="H-T-H motif" evidence="4">
    <location>
        <begin position="39"/>
        <end position="58"/>
    </location>
</feature>
<dbReference type="InterPro" id="IPR001647">
    <property type="entry name" value="HTH_TetR"/>
</dbReference>
<organism evidence="6">
    <name type="scientific">Arthrobacter sp. K5</name>
    <dbReference type="NCBI Taxonomy" id="2839623"/>
    <lineage>
        <taxon>Bacteria</taxon>
        <taxon>Bacillati</taxon>
        <taxon>Actinomycetota</taxon>
        <taxon>Actinomycetes</taxon>
        <taxon>Micrococcales</taxon>
        <taxon>Micrococcaceae</taxon>
        <taxon>Arthrobacter</taxon>
    </lineage>
</organism>
<keyword evidence="2 4" id="KW-0238">DNA-binding</keyword>
<evidence type="ECO:0000256" key="4">
    <source>
        <dbReference type="PROSITE-ProRule" id="PRU00335"/>
    </source>
</evidence>
<protein>
    <submittedName>
        <fullName evidence="6">TetR/AcrR family transcriptional regulator</fullName>
    </submittedName>
</protein>
<dbReference type="RefSeq" id="WP_353710786.1">
    <property type="nucleotide sequence ID" value="NZ_CP159279.1"/>
</dbReference>
<dbReference type="EMBL" id="CP159279">
    <property type="protein sequence ID" value="XCH10122.1"/>
    <property type="molecule type" value="Genomic_DNA"/>
</dbReference>
<dbReference type="InterPro" id="IPR009057">
    <property type="entry name" value="Homeodomain-like_sf"/>
</dbReference>